<gene>
    <name evidence="2" type="ORF">TWF730_008324</name>
</gene>
<evidence type="ECO:0000313" key="2">
    <source>
        <dbReference type="EMBL" id="KAK6353902.1"/>
    </source>
</evidence>
<protein>
    <recommendedName>
        <fullName evidence="4">Fucose-specific lectin</fullName>
    </recommendedName>
</protein>
<keyword evidence="3" id="KW-1185">Reference proteome</keyword>
<proteinExistence type="inferred from homology"/>
<dbReference type="SUPFAM" id="SSF89372">
    <property type="entry name" value="Fucose-specific lectin"/>
    <property type="match status" value="2"/>
</dbReference>
<sequence length="343" mass="38197">MPILVPRSQRISTNSGKEGTTHEQVVYGYDLLFRSSYAAVIAPTGAWNLVYFQAADGSIKQARWYGEWTVTTILAPGRAVLHTPLTLLLWGPQDAVRLYYLNPNFELQEWCWDTRNGTDRKYDGALNGARVKVAPYSKLGAISFGGANLRVYYQGANNKIEEYTFGNSSWRKGATLPGDALPGTSLSFVNRNKWDAGTPSIRGYFQTVTGALAEHVWESAGGWRLGQFSIGSAPFLTPIAATSSPEKDFAKIHVYWLTVDNTILESVNWHGWKEPREIDNISIVNGNISATSFTRDDKTVDVRIYGTAQLNVLFERIFRYGVWEEKIHSISVGREITLDAVGA</sequence>
<dbReference type="Proteomes" id="UP001373714">
    <property type="component" value="Unassembled WGS sequence"/>
</dbReference>
<evidence type="ECO:0008006" key="4">
    <source>
        <dbReference type="Google" id="ProtNLM"/>
    </source>
</evidence>
<dbReference type="EMBL" id="JAVHNS010000005">
    <property type="protein sequence ID" value="KAK6353902.1"/>
    <property type="molecule type" value="Genomic_DNA"/>
</dbReference>
<dbReference type="AlphaFoldDB" id="A0AAV9V1Z6"/>
<comment type="caution">
    <text evidence="2">The sequence shown here is derived from an EMBL/GenBank/DDBJ whole genome shotgun (WGS) entry which is preliminary data.</text>
</comment>
<accession>A0AAV9V1Z6</accession>
<comment type="similarity">
    <text evidence="1">Belongs to the fungal fucose-specific lectin family.</text>
</comment>
<dbReference type="Gene3D" id="2.120.10.70">
    <property type="entry name" value="Fucose-specific lectin"/>
    <property type="match status" value="1"/>
</dbReference>
<name>A0AAV9V1Z6_9PEZI</name>
<evidence type="ECO:0000313" key="3">
    <source>
        <dbReference type="Proteomes" id="UP001373714"/>
    </source>
</evidence>
<organism evidence="2 3">
    <name type="scientific">Orbilia blumenaviensis</name>
    <dbReference type="NCBI Taxonomy" id="1796055"/>
    <lineage>
        <taxon>Eukaryota</taxon>
        <taxon>Fungi</taxon>
        <taxon>Dikarya</taxon>
        <taxon>Ascomycota</taxon>
        <taxon>Pezizomycotina</taxon>
        <taxon>Orbiliomycetes</taxon>
        <taxon>Orbiliales</taxon>
        <taxon>Orbiliaceae</taxon>
        <taxon>Orbilia</taxon>
    </lineage>
</organism>
<dbReference type="Pfam" id="PF07938">
    <property type="entry name" value="Fungal_lectin"/>
    <property type="match status" value="1"/>
</dbReference>
<evidence type="ECO:0000256" key="1">
    <source>
        <dbReference type="ARBA" id="ARBA00009042"/>
    </source>
</evidence>
<reference evidence="2 3" key="1">
    <citation type="submission" date="2019-10" db="EMBL/GenBank/DDBJ databases">
        <authorList>
            <person name="Palmer J.M."/>
        </authorList>
    </citation>
    <scope>NUCLEOTIDE SEQUENCE [LARGE SCALE GENOMIC DNA]</scope>
    <source>
        <strain evidence="2 3">TWF730</strain>
    </source>
</reference>
<dbReference type="InterPro" id="IPR012475">
    <property type="entry name" value="Fungal_lectin"/>
</dbReference>